<sequence>MTVNKTDNASKPIIFIVGASRSGTTLMKQILNKHSDVHITLRETHYFDDLRVKMAGREQQALNLEEIKLTEDYFLALTHKRYGEGIPEQGWMDRIELRTLAQKLGCGTDSYFEAFCQLSAQRDNKNIWGEKTPRHIFKLSEILTRYPNAKVICMVRHPGGVIASYRDWRNVAASSQKNRITNSYNPTIISLMWKAAFNAALQARDQFGTNRVYIQRFEDLIIDPESTLSALTSWLTLDYEPSILEIDLVNSSYSNKQRSSKVGFSMEPAYRWREKLNSTEIATFQYICGSLLDKARYEQEPIPVPLVLIIKSWLTLPFAGLRSLIANKSRISNTFNYVWHRFRLAFGQ</sequence>
<protein>
    <submittedName>
        <fullName evidence="1">Sulfotransferase</fullName>
    </submittedName>
</protein>
<evidence type="ECO:0000313" key="2">
    <source>
        <dbReference type="Proteomes" id="UP000651156"/>
    </source>
</evidence>
<dbReference type="RefSeq" id="WP_193933908.1">
    <property type="nucleotide sequence ID" value="NZ_CAWPMZ010000092.1"/>
</dbReference>
<comment type="caution">
    <text evidence="1">The sequence shown here is derived from an EMBL/GenBank/DDBJ whole genome shotgun (WGS) entry which is preliminary data.</text>
</comment>
<dbReference type="SUPFAM" id="SSF52540">
    <property type="entry name" value="P-loop containing nucleoside triphosphate hydrolases"/>
    <property type="match status" value="1"/>
</dbReference>
<name>A0ABR9UW02_9CHRO</name>
<dbReference type="PANTHER" id="PTHR10704:SF44">
    <property type="entry name" value="LD35051P-RELATED"/>
    <property type="match status" value="1"/>
</dbReference>
<dbReference type="PANTHER" id="PTHR10704">
    <property type="entry name" value="CARBOHYDRATE SULFOTRANSFERASE"/>
    <property type="match status" value="1"/>
</dbReference>
<proteinExistence type="predicted"/>
<dbReference type="Gene3D" id="3.40.50.300">
    <property type="entry name" value="P-loop containing nucleotide triphosphate hydrolases"/>
    <property type="match status" value="1"/>
</dbReference>
<dbReference type="InterPro" id="IPR027417">
    <property type="entry name" value="P-loop_NTPase"/>
</dbReference>
<gene>
    <name evidence="1" type="ORF">IQ230_19435</name>
</gene>
<dbReference type="Pfam" id="PF13469">
    <property type="entry name" value="Sulfotransfer_3"/>
    <property type="match status" value="1"/>
</dbReference>
<dbReference type="InterPro" id="IPR051135">
    <property type="entry name" value="Gal/GlcNAc/GalNAc_ST"/>
</dbReference>
<evidence type="ECO:0000313" key="1">
    <source>
        <dbReference type="EMBL" id="MBE9192481.1"/>
    </source>
</evidence>
<dbReference type="Proteomes" id="UP000651156">
    <property type="component" value="Unassembled WGS sequence"/>
</dbReference>
<reference evidence="1 2" key="1">
    <citation type="submission" date="2020-10" db="EMBL/GenBank/DDBJ databases">
        <authorList>
            <person name="Castelo-Branco R."/>
            <person name="Eusebio N."/>
            <person name="Adriana R."/>
            <person name="Vieira A."/>
            <person name="Brugerolle De Fraissinette N."/>
            <person name="Rezende De Castro R."/>
            <person name="Schneider M.P."/>
            <person name="Vasconcelos V."/>
            <person name="Leao P.N."/>
        </authorList>
    </citation>
    <scope>NUCLEOTIDE SEQUENCE [LARGE SCALE GENOMIC DNA]</scope>
    <source>
        <strain evidence="1 2">LEGE 06123</strain>
    </source>
</reference>
<dbReference type="EMBL" id="JADEWN010000056">
    <property type="protein sequence ID" value="MBE9192481.1"/>
    <property type="molecule type" value="Genomic_DNA"/>
</dbReference>
<organism evidence="1 2">
    <name type="scientific">Gloeocapsopsis crepidinum LEGE 06123</name>
    <dbReference type="NCBI Taxonomy" id="588587"/>
    <lineage>
        <taxon>Bacteria</taxon>
        <taxon>Bacillati</taxon>
        <taxon>Cyanobacteriota</taxon>
        <taxon>Cyanophyceae</taxon>
        <taxon>Oscillatoriophycideae</taxon>
        <taxon>Chroococcales</taxon>
        <taxon>Chroococcaceae</taxon>
        <taxon>Gloeocapsopsis</taxon>
    </lineage>
</organism>
<keyword evidence="2" id="KW-1185">Reference proteome</keyword>
<accession>A0ABR9UW02</accession>